<organism evidence="1 2">
    <name type="scientific">Aristaeella lactis</name>
    <dbReference type="NCBI Taxonomy" id="3046383"/>
    <lineage>
        <taxon>Bacteria</taxon>
        <taxon>Bacillati</taxon>
        <taxon>Bacillota</taxon>
        <taxon>Clostridia</taxon>
        <taxon>Eubacteriales</taxon>
        <taxon>Aristaeellaceae</taxon>
        <taxon>Aristaeella</taxon>
    </lineage>
</organism>
<reference evidence="1" key="1">
    <citation type="submission" date="2017-04" db="EMBL/GenBank/DDBJ databases">
        <authorList>
            <person name="Varghese N."/>
            <person name="Submissions S."/>
        </authorList>
    </citation>
    <scope>NUCLEOTIDE SEQUENCE</scope>
    <source>
        <strain evidence="1">WTE2008</strain>
    </source>
</reference>
<protein>
    <submittedName>
        <fullName evidence="1">Lysophospholipase L1</fullName>
    </submittedName>
</protein>
<dbReference type="Proteomes" id="UP000192328">
    <property type="component" value="Unassembled WGS sequence"/>
</dbReference>
<name>A0AC61PKC3_9FIRM</name>
<comment type="caution">
    <text evidence="1">The sequence shown here is derived from an EMBL/GenBank/DDBJ whole genome shotgun (WGS) entry which is preliminary data.</text>
</comment>
<evidence type="ECO:0000313" key="2">
    <source>
        <dbReference type="Proteomes" id="UP000192328"/>
    </source>
</evidence>
<gene>
    <name evidence="1" type="ORF">SAMN06297397_1215</name>
</gene>
<sequence length="189" mass="21363">MKQIILLGDSVRMQYQPVVAEKLSDIAGVSGPEENGRWSGYTLNSLRFWLPNMPSPDLVQWNCGLWDMGDDYQEGRHFYPLDLYEETCHRICRILRKVTGKPDLPIVIATTTPTMHGDHGDILQYNDILRKVAREENALVNDLYVVVAPNKEKMICEDHIHLTPAGVEAVAEQTATVLRSVLQGINSFD</sequence>
<keyword evidence="2" id="KW-1185">Reference proteome</keyword>
<dbReference type="EMBL" id="FWXZ01000002">
    <property type="protein sequence ID" value="SMC52253.1"/>
    <property type="molecule type" value="Genomic_DNA"/>
</dbReference>
<proteinExistence type="predicted"/>
<accession>A0AC61PKC3</accession>
<evidence type="ECO:0000313" key="1">
    <source>
        <dbReference type="EMBL" id="SMC52253.1"/>
    </source>
</evidence>